<evidence type="ECO:0000313" key="2">
    <source>
        <dbReference type="EMBL" id="KAB0676183.1"/>
    </source>
</evidence>
<feature type="domain" description="DUF2382" evidence="1">
    <location>
        <begin position="28"/>
        <end position="137"/>
    </location>
</feature>
<gene>
    <name evidence="2" type="ORF">F6X38_21805</name>
</gene>
<keyword evidence="3" id="KW-1185">Reference proteome</keyword>
<reference evidence="2 3" key="1">
    <citation type="submission" date="2019-09" db="EMBL/GenBank/DDBJ databases">
        <title>YIM 132180 draft genome.</title>
        <authorList>
            <person name="Zhang K."/>
        </authorList>
    </citation>
    <scope>NUCLEOTIDE SEQUENCE [LARGE SCALE GENOMIC DNA]</scope>
    <source>
        <strain evidence="2 3">YIM 132180</strain>
    </source>
</reference>
<comment type="caution">
    <text evidence="2">The sequence shown here is derived from an EMBL/GenBank/DDBJ whole genome shotgun (WGS) entry which is preliminary data.</text>
</comment>
<dbReference type="Pfam" id="PF09557">
    <property type="entry name" value="DUF2382"/>
    <property type="match status" value="1"/>
</dbReference>
<sequence>MSVDRDGSMSPARPLEAAVGERSDTVIDVVEETARIDKVEHVTGTVRVQLVTDTVEETLRDAVSKRSVSIERVPVDRMIDAVPEPRLENGVTILPVVEERLVVEKRLFLVEEVHIRHETTSENVAIPVTLRQQRVVVERSSDETNPTEEE</sequence>
<dbReference type="InterPro" id="IPR019060">
    <property type="entry name" value="DUF2382"/>
</dbReference>
<protein>
    <submittedName>
        <fullName evidence="2">DUF2382 domain-containing protein</fullName>
    </submittedName>
</protein>
<proteinExistence type="predicted"/>
<dbReference type="RefSeq" id="WP_150973592.1">
    <property type="nucleotide sequence ID" value="NZ_VZDO01000025.1"/>
</dbReference>
<organism evidence="2 3">
    <name type="scientific">Plantimonas leprariae</name>
    <dbReference type="NCBI Taxonomy" id="2615207"/>
    <lineage>
        <taxon>Bacteria</taxon>
        <taxon>Pseudomonadati</taxon>
        <taxon>Pseudomonadota</taxon>
        <taxon>Alphaproteobacteria</taxon>
        <taxon>Hyphomicrobiales</taxon>
        <taxon>Aurantimonadaceae</taxon>
        <taxon>Plantimonas</taxon>
    </lineage>
</organism>
<evidence type="ECO:0000259" key="1">
    <source>
        <dbReference type="Pfam" id="PF09557"/>
    </source>
</evidence>
<dbReference type="EMBL" id="VZDO01000025">
    <property type="protein sequence ID" value="KAB0676183.1"/>
    <property type="molecule type" value="Genomic_DNA"/>
</dbReference>
<accession>A0A7V7PKD5</accession>
<dbReference type="Proteomes" id="UP000432089">
    <property type="component" value="Unassembled WGS sequence"/>
</dbReference>
<evidence type="ECO:0000313" key="3">
    <source>
        <dbReference type="Proteomes" id="UP000432089"/>
    </source>
</evidence>
<name>A0A7V7PKD5_9HYPH</name>
<dbReference type="AlphaFoldDB" id="A0A7V7PKD5"/>